<dbReference type="CDD" id="cd00609">
    <property type="entry name" value="AAT_like"/>
    <property type="match status" value="1"/>
</dbReference>
<gene>
    <name evidence="7" type="ORF">IM697_00515</name>
</gene>
<dbReference type="InterPro" id="IPR036390">
    <property type="entry name" value="WH_DNA-bd_sf"/>
</dbReference>
<name>A0A7M2SKW0_9ACTN</name>
<dbReference type="InterPro" id="IPR036388">
    <property type="entry name" value="WH-like_DNA-bd_sf"/>
</dbReference>
<dbReference type="KEGG" id="sfeu:IM697_00515"/>
<dbReference type="AlphaFoldDB" id="A0A7M2SKW0"/>
<organism evidence="7 8">
    <name type="scientific">Streptomyces ferrugineus</name>
    <dbReference type="NCBI Taxonomy" id="1413221"/>
    <lineage>
        <taxon>Bacteria</taxon>
        <taxon>Bacillati</taxon>
        <taxon>Actinomycetota</taxon>
        <taxon>Actinomycetes</taxon>
        <taxon>Kitasatosporales</taxon>
        <taxon>Streptomycetaceae</taxon>
        <taxon>Streptomyces</taxon>
    </lineage>
</organism>
<dbReference type="GO" id="GO:0003700">
    <property type="term" value="F:DNA-binding transcription factor activity"/>
    <property type="evidence" value="ECO:0007669"/>
    <property type="project" value="InterPro"/>
</dbReference>
<evidence type="ECO:0000256" key="5">
    <source>
        <dbReference type="ARBA" id="ARBA00023163"/>
    </source>
</evidence>
<dbReference type="CDD" id="cd07377">
    <property type="entry name" value="WHTH_GntR"/>
    <property type="match status" value="1"/>
</dbReference>
<dbReference type="Gene3D" id="3.90.1150.10">
    <property type="entry name" value="Aspartate Aminotransferase, domain 1"/>
    <property type="match status" value="1"/>
</dbReference>
<keyword evidence="7" id="KW-0032">Aminotransferase</keyword>
<dbReference type="PROSITE" id="PS50949">
    <property type="entry name" value="HTH_GNTR"/>
    <property type="match status" value="1"/>
</dbReference>
<accession>A0A7M2SKW0</accession>
<comment type="similarity">
    <text evidence="1">In the C-terminal section; belongs to the class-I pyridoxal-phosphate-dependent aminotransferase family.</text>
</comment>
<dbReference type="GO" id="GO:0030170">
    <property type="term" value="F:pyridoxal phosphate binding"/>
    <property type="evidence" value="ECO:0007669"/>
    <property type="project" value="InterPro"/>
</dbReference>
<dbReference type="InterPro" id="IPR051446">
    <property type="entry name" value="HTH_trans_reg/aminotransferase"/>
</dbReference>
<dbReference type="Gene3D" id="3.40.640.10">
    <property type="entry name" value="Type I PLP-dependent aspartate aminotransferase-like (Major domain)"/>
    <property type="match status" value="1"/>
</dbReference>
<dbReference type="Gene3D" id="1.10.10.10">
    <property type="entry name" value="Winged helix-like DNA-binding domain superfamily/Winged helix DNA-binding domain"/>
    <property type="match status" value="1"/>
</dbReference>
<dbReference type="Proteomes" id="UP000594205">
    <property type="component" value="Chromosome"/>
</dbReference>
<dbReference type="SUPFAM" id="SSF46785">
    <property type="entry name" value="Winged helix' DNA-binding domain"/>
    <property type="match status" value="1"/>
</dbReference>
<keyword evidence="2" id="KW-0663">Pyridoxal phosphate</keyword>
<keyword evidence="4" id="KW-0238">DNA-binding</keyword>
<dbReference type="EMBL" id="CP063373">
    <property type="protein sequence ID" value="QOV36996.1"/>
    <property type="molecule type" value="Genomic_DNA"/>
</dbReference>
<keyword evidence="3" id="KW-0805">Transcription regulation</keyword>
<evidence type="ECO:0000313" key="7">
    <source>
        <dbReference type="EMBL" id="QOV36996.1"/>
    </source>
</evidence>
<dbReference type="InterPro" id="IPR015424">
    <property type="entry name" value="PyrdxlP-dep_Trfase"/>
</dbReference>
<dbReference type="Pfam" id="PF00155">
    <property type="entry name" value="Aminotran_1_2"/>
    <property type="match status" value="1"/>
</dbReference>
<dbReference type="PANTHER" id="PTHR46577">
    <property type="entry name" value="HTH-TYPE TRANSCRIPTIONAL REGULATORY PROTEIN GABR"/>
    <property type="match status" value="1"/>
</dbReference>
<evidence type="ECO:0000256" key="4">
    <source>
        <dbReference type="ARBA" id="ARBA00023125"/>
    </source>
</evidence>
<dbReference type="PANTHER" id="PTHR46577:SF1">
    <property type="entry name" value="HTH-TYPE TRANSCRIPTIONAL REGULATORY PROTEIN GABR"/>
    <property type="match status" value="1"/>
</dbReference>
<dbReference type="GO" id="GO:0003677">
    <property type="term" value="F:DNA binding"/>
    <property type="evidence" value="ECO:0007669"/>
    <property type="project" value="UniProtKB-KW"/>
</dbReference>
<keyword evidence="8" id="KW-1185">Reference proteome</keyword>
<dbReference type="InterPro" id="IPR015422">
    <property type="entry name" value="PyrdxlP-dep_Trfase_small"/>
</dbReference>
<feature type="domain" description="HTH gntR-type" evidence="6">
    <location>
        <begin position="1"/>
        <end position="69"/>
    </location>
</feature>
<keyword evidence="5" id="KW-0804">Transcription</keyword>
<dbReference type="SUPFAM" id="SSF53383">
    <property type="entry name" value="PLP-dependent transferases"/>
    <property type="match status" value="1"/>
</dbReference>
<dbReference type="InterPro" id="IPR000524">
    <property type="entry name" value="Tscrpt_reg_HTH_GntR"/>
</dbReference>
<evidence type="ECO:0000256" key="3">
    <source>
        <dbReference type="ARBA" id="ARBA00023015"/>
    </source>
</evidence>
<sequence length="439" mass="46243">MSDFRRIADRIADDIAAGRLKPGQRLPPQRAFARRRGIAGSTAGRVYAELVRRGLVVGEVGRGTFVRAAPEGSGRALVEAATAVPVNLELNYPSAPGEPELLAPGLAPLLRPDVLADALRPVPATGTPEARRAVAGLLATRGWRPDPDRLLFTGNARQAVAATLASLVRPGGRVGVEALTYPVVKEIAARLGITLVPLATDEEGPLAESVAAAHRTAPLAALYLQPTLHNPTSVTTPPERRRGLARAVLDLNIPVVEDRIWSFLTDDDPLAVHAPGLVHVVDGLSKRVAPGLTVGFVVVPEGRAEAVAGAVRSGGWSAGRFAVQAAVRWIGEGVVERLVEEKRADAAGRQRVVAEELRGFAVRSDPRAYFAWWELPAPWRADTFTAAAAAHGIAVTPGPAFAVDPNRTPDAVRLGLASAPEPDLRGALRTLAGVAPRVL</sequence>
<proteinExistence type="inferred from homology"/>
<dbReference type="InterPro" id="IPR015421">
    <property type="entry name" value="PyrdxlP-dep_Trfase_major"/>
</dbReference>
<reference evidence="7 8" key="1">
    <citation type="submission" date="2020-10" db="EMBL/GenBank/DDBJ databases">
        <title>Streptomyces ferrugineus complate genome analysis.</title>
        <authorList>
            <person name="Anwar N."/>
        </authorList>
    </citation>
    <scope>NUCLEOTIDE SEQUENCE [LARGE SCALE GENOMIC DNA]</scope>
    <source>
        <strain evidence="7 8">CCTCC AA2014009</strain>
    </source>
</reference>
<protein>
    <submittedName>
        <fullName evidence="7">PLP-dependent aminotransferase family protein</fullName>
    </submittedName>
</protein>
<dbReference type="RefSeq" id="WP_194043605.1">
    <property type="nucleotide sequence ID" value="NZ_CP063373.1"/>
</dbReference>
<keyword evidence="7" id="KW-0808">Transferase</keyword>
<evidence type="ECO:0000313" key="8">
    <source>
        <dbReference type="Proteomes" id="UP000594205"/>
    </source>
</evidence>
<dbReference type="InterPro" id="IPR004839">
    <property type="entry name" value="Aminotransferase_I/II_large"/>
</dbReference>
<evidence type="ECO:0000259" key="6">
    <source>
        <dbReference type="PROSITE" id="PS50949"/>
    </source>
</evidence>
<dbReference type="SMART" id="SM00345">
    <property type="entry name" value="HTH_GNTR"/>
    <property type="match status" value="1"/>
</dbReference>
<dbReference type="Pfam" id="PF00392">
    <property type="entry name" value="GntR"/>
    <property type="match status" value="1"/>
</dbReference>
<dbReference type="GO" id="GO:0008483">
    <property type="term" value="F:transaminase activity"/>
    <property type="evidence" value="ECO:0007669"/>
    <property type="project" value="UniProtKB-KW"/>
</dbReference>
<evidence type="ECO:0000256" key="2">
    <source>
        <dbReference type="ARBA" id="ARBA00022898"/>
    </source>
</evidence>
<evidence type="ECO:0000256" key="1">
    <source>
        <dbReference type="ARBA" id="ARBA00005384"/>
    </source>
</evidence>